<protein>
    <submittedName>
        <fullName evidence="2">Uncharacterized protein</fullName>
    </submittedName>
</protein>
<gene>
    <name evidence="2" type="ORF">RM52_00715</name>
</gene>
<feature type="transmembrane region" description="Helical" evidence="1">
    <location>
        <begin position="18"/>
        <end position="42"/>
    </location>
</feature>
<dbReference type="RefSeq" id="WP_039411625.1">
    <property type="nucleotide sequence ID" value="NZ_JWSZ01000001.1"/>
</dbReference>
<evidence type="ECO:0000256" key="1">
    <source>
        <dbReference type="SAM" id="Phobius"/>
    </source>
</evidence>
<dbReference type="AlphaFoldDB" id="A0A0B4CU46"/>
<evidence type="ECO:0000313" key="3">
    <source>
        <dbReference type="Proteomes" id="UP000031202"/>
    </source>
</evidence>
<evidence type="ECO:0000313" key="2">
    <source>
        <dbReference type="EMBL" id="KIC59972.1"/>
    </source>
</evidence>
<keyword evidence="1" id="KW-0472">Membrane</keyword>
<accession>A0A0B4CU46</accession>
<name>A0A0B4CU46_9MICO</name>
<feature type="transmembrane region" description="Helical" evidence="1">
    <location>
        <begin position="54"/>
        <end position="77"/>
    </location>
</feature>
<feature type="transmembrane region" description="Helical" evidence="1">
    <location>
        <begin position="83"/>
        <end position="107"/>
    </location>
</feature>
<proteinExistence type="predicted"/>
<dbReference type="Proteomes" id="UP000031202">
    <property type="component" value="Unassembled WGS sequence"/>
</dbReference>
<organism evidence="2 3">
    <name type="scientific">Microbacterium hominis</name>
    <dbReference type="NCBI Taxonomy" id="162426"/>
    <lineage>
        <taxon>Bacteria</taxon>
        <taxon>Bacillati</taxon>
        <taxon>Actinomycetota</taxon>
        <taxon>Actinomycetes</taxon>
        <taxon>Micrococcales</taxon>
        <taxon>Microbacteriaceae</taxon>
        <taxon>Microbacterium</taxon>
    </lineage>
</organism>
<keyword evidence="1" id="KW-1133">Transmembrane helix</keyword>
<keyword evidence="1" id="KW-0812">Transmembrane</keyword>
<reference evidence="2 3" key="1">
    <citation type="submission" date="2014-12" db="EMBL/GenBank/DDBJ databases">
        <title>Genome sequencing of Microbacterium hominis TPW29.</title>
        <authorList>
            <person name="Tan P.W."/>
            <person name="Chan K.-G."/>
        </authorList>
    </citation>
    <scope>NUCLEOTIDE SEQUENCE [LARGE SCALE GENOMIC DNA]</scope>
    <source>
        <strain evidence="2 3">TPW29</strain>
    </source>
</reference>
<sequence length="117" mass="12250">MIAYAAEEGSAIFHADPAWMLLVVICGLFSLAALVLSILGIVRGSRRRRLLVPIFGWTGVAFALFAVLALASFPIALVGSFPFVLFAPFVALLSIIGLVAGILSLTLSLSKSASLTT</sequence>
<dbReference type="EMBL" id="JWSZ01000001">
    <property type="protein sequence ID" value="KIC59972.1"/>
    <property type="molecule type" value="Genomic_DNA"/>
</dbReference>
<comment type="caution">
    <text evidence="2">The sequence shown here is derived from an EMBL/GenBank/DDBJ whole genome shotgun (WGS) entry which is preliminary data.</text>
</comment>